<dbReference type="SUPFAM" id="SSF51197">
    <property type="entry name" value="Clavaminate synthase-like"/>
    <property type="match status" value="1"/>
</dbReference>
<feature type="region of interest" description="Disordered" evidence="1">
    <location>
        <begin position="1315"/>
        <end position="1335"/>
    </location>
</feature>
<sequence>MKDVRGAEAMMTISKLMNKRKCCPSSASSVFGVLWHGKPAPWRLSRTFFVRLGYVGRNLTFVHDGQERERKVPTLRTLLILDQPSACCCTEGRLRCHGICLLLYDSEDLSELPEFGPLPNEHFKIFPSANHLVTKFLGSGLPGDFVQSLVEAIVGWSTSAFLDLNASNRQCVLYYLGLSSERGPGLINNITQPKIRNMLLPVLVLDNLLHASHPDSTAVRKARNPDRPPSHYKHRDHFLKNNKWHEVLTKAAKIHEEGKRITSNAEEQCERFGVRQECIQSLSALNTLSVPGDVAVYNVTQAAFMLRAIQRGVMELNAENIIDLALSTKTLSIESDSHAQEQDASISRHEVQGVLRNPNLLGIPATLAVAVAVSPIYLLTGQNYAKSVYNPGTSIYHTWLASGNAHILDLDHPLGNLHRLFWVLLPKVSCGQLLPRDAVTQIFASPEMKVALEGQHSPATLAALVYVSDEDLHTLAEPEDAETERQMANYLELTRKQVQEQEAQLKGENRKLTGGGYSSGGGGYHFSGIHRAVRRSRSKSLSPKIPDTNKEPSSVKTRSLRESRTLRNLVILRAFLAFCVFGLRCLKRARKCKHLGVFHELISARPKLKQIPKDVQDPQPENNPQPETEENGAEKDGKEDKARKIKQKKVPERSTRKLRSSTKTNPGQTNPPIPAVVYAKRRKGKKPSSTAPDVNVEGTNVEKPHAHYINLDNSVQRLQPEQRSLQSGPFFKWKAHRPVHPHPMDLVVYAPGTERRDFISDREMLKAMFASQPTGSDDLPLFLQDSARDPDPKLQASATQSVFFVCTEHEYNALPFSTKHQIHRHRCVILVDVYVQDPSPPFDHETMQEFRDPDALCSIQDMGLDGVEADECVLAGPLSALLPDPDRPVLNAVHHPLPHHRLPTPPGLSTFCSLSPSLTFLEGHEYLPAVHSPWGDRQWALWATEMARTAIHTDIAGTEMTVITGSKMIAIGSPRTDMFRATGYQADLGSRYMLMRWDHVQETGGTDIYRWEIFLLRPNMVFYMRAGTPHFVISLQDTIAHGLHSINAAQIQPTVFNILHNFISEGSFANAEHRPIQSLLIRMFIYWVEVLLREPPLSTRHAPDLYTEEGLLDLLTLYSYVVLYPALLLDGYRKTAASNTELGVPTVMPPDQYREYMLALHYAVVLNKWMDTEHVIGDNQTRKKRLELSETIRSFDWLCDVSITHMAACLAQYRTDWVARTKSQNSGLSANFTAATLKQQLRRSFCGYLSVWDNTSERLHDKFWPLPIRLGPNVLSQIFETKVQGPSITHFMPWDLLSRGMPYFVQKKKGTDLLAVNKRPSSPGEEVPRKRARIQ</sequence>
<feature type="region of interest" description="Disordered" evidence="1">
    <location>
        <begin position="215"/>
        <end position="235"/>
    </location>
</feature>
<keyword evidence="3" id="KW-1185">Reference proteome</keyword>
<evidence type="ECO:0000313" key="3">
    <source>
        <dbReference type="Proteomes" id="UP001362999"/>
    </source>
</evidence>
<evidence type="ECO:0000313" key="2">
    <source>
        <dbReference type="EMBL" id="KAK7038359.1"/>
    </source>
</evidence>
<protein>
    <recommendedName>
        <fullName evidence="4">JmjC domain-containing protein</fullName>
    </recommendedName>
</protein>
<feature type="region of interest" description="Disordered" evidence="1">
    <location>
        <begin position="502"/>
        <end position="523"/>
    </location>
</feature>
<feature type="compositionally biased region" description="Basic and acidic residues" evidence="1">
    <location>
        <begin position="502"/>
        <end position="511"/>
    </location>
</feature>
<gene>
    <name evidence="2" type="ORF">R3P38DRAFT_2770628</name>
</gene>
<dbReference type="Proteomes" id="UP001362999">
    <property type="component" value="Unassembled WGS sequence"/>
</dbReference>
<feature type="region of interest" description="Disordered" evidence="1">
    <location>
        <begin position="535"/>
        <end position="560"/>
    </location>
</feature>
<feature type="region of interest" description="Disordered" evidence="1">
    <location>
        <begin position="609"/>
        <end position="675"/>
    </location>
</feature>
<organism evidence="2 3">
    <name type="scientific">Favolaschia claudopus</name>
    <dbReference type="NCBI Taxonomy" id="2862362"/>
    <lineage>
        <taxon>Eukaryota</taxon>
        <taxon>Fungi</taxon>
        <taxon>Dikarya</taxon>
        <taxon>Basidiomycota</taxon>
        <taxon>Agaricomycotina</taxon>
        <taxon>Agaricomycetes</taxon>
        <taxon>Agaricomycetidae</taxon>
        <taxon>Agaricales</taxon>
        <taxon>Marasmiineae</taxon>
        <taxon>Mycenaceae</taxon>
        <taxon>Favolaschia</taxon>
    </lineage>
</organism>
<feature type="compositionally biased region" description="Gly residues" evidence="1">
    <location>
        <begin position="513"/>
        <end position="523"/>
    </location>
</feature>
<reference evidence="2 3" key="1">
    <citation type="journal article" date="2024" name="J Genomics">
        <title>Draft genome sequencing and assembly of Favolaschia claudopus CIRM-BRFM 2984 isolated from oak limbs.</title>
        <authorList>
            <person name="Navarro D."/>
            <person name="Drula E."/>
            <person name="Chaduli D."/>
            <person name="Cazenave R."/>
            <person name="Ahrendt S."/>
            <person name="Wang J."/>
            <person name="Lipzen A."/>
            <person name="Daum C."/>
            <person name="Barry K."/>
            <person name="Grigoriev I.V."/>
            <person name="Favel A."/>
            <person name="Rosso M.N."/>
            <person name="Martin F."/>
        </authorList>
    </citation>
    <scope>NUCLEOTIDE SEQUENCE [LARGE SCALE GENOMIC DNA]</scope>
    <source>
        <strain evidence="2 3">CIRM-BRFM 2984</strain>
    </source>
</reference>
<name>A0AAW0CHC1_9AGAR</name>
<evidence type="ECO:0000256" key="1">
    <source>
        <dbReference type="SAM" id="MobiDB-lite"/>
    </source>
</evidence>
<accession>A0AAW0CHC1</accession>
<proteinExistence type="predicted"/>
<comment type="caution">
    <text evidence="2">The sequence shown here is derived from an EMBL/GenBank/DDBJ whole genome shotgun (WGS) entry which is preliminary data.</text>
</comment>
<evidence type="ECO:0008006" key="4">
    <source>
        <dbReference type="Google" id="ProtNLM"/>
    </source>
</evidence>
<feature type="compositionally biased region" description="Low complexity" evidence="1">
    <location>
        <begin position="617"/>
        <end position="626"/>
    </location>
</feature>
<feature type="compositionally biased region" description="Basic and acidic residues" evidence="1">
    <location>
        <begin position="632"/>
        <end position="642"/>
    </location>
</feature>
<dbReference type="EMBL" id="JAWWNJ010000017">
    <property type="protein sequence ID" value="KAK7038359.1"/>
    <property type="molecule type" value="Genomic_DNA"/>
</dbReference>